<sequence length="72" mass="8156">MLLESPKLKKVVFTPLSRDVPECVAVKLSNRVRALSTEEYAEESTEQSLYKLPQFICSGKPAQTPYLTHVYP</sequence>
<gene>
    <name evidence="1" type="ORF">Hypma_004357</name>
</gene>
<evidence type="ECO:0000313" key="1">
    <source>
        <dbReference type="EMBL" id="RDB27266.1"/>
    </source>
</evidence>
<proteinExistence type="predicted"/>
<evidence type="ECO:0000313" key="2">
    <source>
        <dbReference type="Proteomes" id="UP000076154"/>
    </source>
</evidence>
<organism evidence="1 2">
    <name type="scientific">Hypsizygus marmoreus</name>
    <name type="common">White beech mushroom</name>
    <name type="synonym">Agaricus marmoreus</name>
    <dbReference type="NCBI Taxonomy" id="39966"/>
    <lineage>
        <taxon>Eukaryota</taxon>
        <taxon>Fungi</taxon>
        <taxon>Dikarya</taxon>
        <taxon>Basidiomycota</taxon>
        <taxon>Agaricomycotina</taxon>
        <taxon>Agaricomycetes</taxon>
        <taxon>Agaricomycetidae</taxon>
        <taxon>Agaricales</taxon>
        <taxon>Tricholomatineae</taxon>
        <taxon>Lyophyllaceae</taxon>
        <taxon>Hypsizygus</taxon>
    </lineage>
</organism>
<dbReference type="AlphaFoldDB" id="A0A369K8M5"/>
<keyword evidence="2" id="KW-1185">Reference proteome</keyword>
<dbReference type="Proteomes" id="UP000076154">
    <property type="component" value="Unassembled WGS sequence"/>
</dbReference>
<dbReference type="InParanoid" id="A0A369K8M5"/>
<reference evidence="1" key="1">
    <citation type="submission" date="2018-04" db="EMBL/GenBank/DDBJ databases">
        <title>Whole genome sequencing of Hypsizygus marmoreus.</title>
        <authorList>
            <person name="Choi I.-G."/>
            <person name="Min B."/>
            <person name="Kim J.-G."/>
            <person name="Kim S."/>
            <person name="Oh Y.-L."/>
            <person name="Kong W.-S."/>
            <person name="Park H."/>
            <person name="Jeong J."/>
            <person name="Song E.-S."/>
        </authorList>
    </citation>
    <scope>NUCLEOTIDE SEQUENCE [LARGE SCALE GENOMIC DNA]</scope>
    <source>
        <strain evidence="1">51987-8</strain>
    </source>
</reference>
<protein>
    <submittedName>
        <fullName evidence="1">Uncharacterized protein</fullName>
    </submittedName>
</protein>
<dbReference type="EMBL" id="LUEZ02000017">
    <property type="protein sequence ID" value="RDB27266.1"/>
    <property type="molecule type" value="Genomic_DNA"/>
</dbReference>
<accession>A0A369K8M5</accession>
<comment type="caution">
    <text evidence="1">The sequence shown here is derived from an EMBL/GenBank/DDBJ whole genome shotgun (WGS) entry which is preliminary data.</text>
</comment>
<name>A0A369K8M5_HYPMA</name>